<feature type="domain" description="Heterokaryon incompatibility" evidence="3">
    <location>
        <begin position="203"/>
        <end position="352"/>
    </location>
</feature>
<dbReference type="STRING" id="86259.A0A4Z1NN73"/>
<protein>
    <submittedName>
        <fullName evidence="4">HET-domain-containing protein</fullName>
    </submittedName>
</protein>
<keyword evidence="5" id="KW-1185">Reference proteome</keyword>
<sequence>MAKGGRKKKPVEARQPGRKSDNSPTDPGTGPAQNTRSAGRKSAEQQTPAHSNETPVTSRPSYKTSSSKTRRWYQPLHTLLDYLLNWLDEQANPDSDDNFPVIEDDGQGNIRQDLISGKTPAVRASDGGNLFYEPLIRTLGDQDKPDLIRVLIVHPARSKFDRLECSIEISLLPRLRNPEESKVRGVPNVFTRYWASLGTSYKYTALSYSWENQTPTESIFIRDSGPRGHLTLNVTKNLKAALLQLRDVSEPRTFWADAVCMDQDNRAEKSQQLPLMPRIYGQADRVCVWLGEQNFENSPKIDTAMAFTLIKKIIKWEDYDTVVETQTTLEEWDAFHAMMNRNWFSRRWIVQEIVLAGADCTELWWGAEHIPWIEFAQAVALFEGGLRERVKKMYHDSKKYKHHPDMYGEIKEFNASRLVQVTAEIVSRRDDGRVVQKRETLESLISTLTPFNTGQAHDVVYAVLSLAKDVSAGPPSVDLKAELTVDNLLPHLRKDCKIHGPSHHASAVLMAISLGTGLMATAIFVWICVFGSLYLDSNDVLLCLDRSGVDYWIYWLIALGIIIAVMKTAEWIFLSICAWVAEIFHEVLNFFTSIPTTYQTHKHSEPKGYLRSDKDAFSAKRQQCDCQRKVRILNNVMRRLKLDRFPVDYTKGFDEVCDDLYTYATDQSMSLDLICRPWSPTAPSPIKQPDGIREKWLPTWVRTLEDRAFKADTKHHIQRVNADTLVGAPGTSPYQASGKFQSGWKFERDGRTQILSARGFQLDVIDEVGDAAQSGSLPKRWLIDYRRPRPDDEVNSSHDHGLDTESKKTVSNEFWRTMIAGKGPNGQNPPLSYELVCQKLFDSEDGINLIMVRDREPDNDVLKSFINRVLSVIWNRKLARTVKLGRLALLPYESKKDHVICILYGCSVPVVLEKTKLKTSAGDDIWELVGECYVYEMMAGEALAKRREKLKDDREFYKDRVFKIR</sequence>
<dbReference type="Pfam" id="PF06985">
    <property type="entry name" value="HET"/>
    <property type="match status" value="1"/>
</dbReference>
<dbReference type="OrthoDB" id="3477286at2759"/>
<proteinExistence type="predicted"/>
<dbReference type="InterPro" id="IPR052895">
    <property type="entry name" value="HetReg/Transcr_Mod"/>
</dbReference>
<evidence type="ECO:0000313" key="4">
    <source>
        <dbReference type="EMBL" id="TID15586.1"/>
    </source>
</evidence>
<dbReference type="EMBL" id="SNSC02000020">
    <property type="protein sequence ID" value="TID15586.1"/>
    <property type="molecule type" value="Genomic_DNA"/>
</dbReference>
<organism evidence="4 5">
    <name type="scientific">Venturia nashicola</name>
    <dbReference type="NCBI Taxonomy" id="86259"/>
    <lineage>
        <taxon>Eukaryota</taxon>
        <taxon>Fungi</taxon>
        <taxon>Dikarya</taxon>
        <taxon>Ascomycota</taxon>
        <taxon>Pezizomycotina</taxon>
        <taxon>Dothideomycetes</taxon>
        <taxon>Pleosporomycetidae</taxon>
        <taxon>Venturiales</taxon>
        <taxon>Venturiaceae</taxon>
        <taxon>Venturia</taxon>
    </lineage>
</organism>
<dbReference type="PANTHER" id="PTHR24148:SF64">
    <property type="entry name" value="HETEROKARYON INCOMPATIBILITY DOMAIN-CONTAINING PROTEIN"/>
    <property type="match status" value="1"/>
</dbReference>
<gene>
    <name evidence="4" type="ORF">E6O75_ATG07914</name>
</gene>
<dbReference type="PANTHER" id="PTHR24148">
    <property type="entry name" value="ANKYRIN REPEAT DOMAIN-CONTAINING PROTEIN 39 HOMOLOG-RELATED"/>
    <property type="match status" value="1"/>
</dbReference>
<evidence type="ECO:0000256" key="1">
    <source>
        <dbReference type="SAM" id="MobiDB-lite"/>
    </source>
</evidence>
<dbReference type="InterPro" id="IPR010730">
    <property type="entry name" value="HET"/>
</dbReference>
<name>A0A4Z1NN73_9PEZI</name>
<feature type="region of interest" description="Disordered" evidence="1">
    <location>
        <begin position="1"/>
        <end position="69"/>
    </location>
</feature>
<feature type="compositionally biased region" description="Polar residues" evidence="1">
    <location>
        <begin position="44"/>
        <end position="67"/>
    </location>
</feature>
<feature type="transmembrane region" description="Helical" evidence="2">
    <location>
        <begin position="507"/>
        <end position="533"/>
    </location>
</feature>
<keyword evidence="2" id="KW-1133">Transmembrane helix</keyword>
<evidence type="ECO:0000313" key="5">
    <source>
        <dbReference type="Proteomes" id="UP000298493"/>
    </source>
</evidence>
<comment type="caution">
    <text evidence="4">The sequence shown here is derived from an EMBL/GenBank/DDBJ whole genome shotgun (WGS) entry which is preliminary data.</text>
</comment>
<feature type="compositionally biased region" description="Polar residues" evidence="1">
    <location>
        <begin position="22"/>
        <end position="37"/>
    </location>
</feature>
<keyword evidence="2" id="KW-0812">Transmembrane</keyword>
<dbReference type="AlphaFoldDB" id="A0A4Z1NN73"/>
<evidence type="ECO:0000256" key="2">
    <source>
        <dbReference type="SAM" id="Phobius"/>
    </source>
</evidence>
<evidence type="ECO:0000259" key="3">
    <source>
        <dbReference type="Pfam" id="PF06985"/>
    </source>
</evidence>
<feature type="transmembrane region" description="Helical" evidence="2">
    <location>
        <begin position="553"/>
        <end position="581"/>
    </location>
</feature>
<reference evidence="4 5" key="1">
    <citation type="submission" date="2019-04" db="EMBL/GenBank/DDBJ databases">
        <title>High contiguity whole genome sequence and gene annotation resource for two Venturia nashicola isolates.</title>
        <authorList>
            <person name="Prokchorchik M."/>
            <person name="Won K."/>
            <person name="Lee Y."/>
            <person name="Choi E.D."/>
            <person name="Segonzac C."/>
            <person name="Sohn K.H."/>
        </authorList>
    </citation>
    <scope>NUCLEOTIDE SEQUENCE [LARGE SCALE GENOMIC DNA]</scope>
    <source>
        <strain evidence="4 5">PRI2</strain>
    </source>
</reference>
<dbReference type="Proteomes" id="UP000298493">
    <property type="component" value="Unassembled WGS sequence"/>
</dbReference>
<keyword evidence="2" id="KW-0472">Membrane</keyword>
<accession>A0A4Z1NN73</accession>